<proteinExistence type="predicted"/>
<evidence type="ECO:0000256" key="1">
    <source>
        <dbReference type="SAM" id="MobiDB-lite"/>
    </source>
</evidence>
<feature type="region of interest" description="Disordered" evidence="1">
    <location>
        <begin position="36"/>
        <end position="70"/>
    </location>
</feature>
<dbReference type="RefSeq" id="XP_056687458.1">
    <property type="nucleotide sequence ID" value="XM_056831480.1"/>
</dbReference>
<reference evidence="3" key="2">
    <citation type="submission" date="2025-04" db="UniProtKB">
        <authorList>
            <consortium name="RefSeq"/>
        </authorList>
    </citation>
    <scope>IDENTIFICATION</scope>
    <source>
        <tissue evidence="4 5">Leaf</tissue>
    </source>
</reference>
<name>A0A9R0JWG7_SPIOL</name>
<dbReference type="GeneID" id="110788764"/>
<protein>
    <submittedName>
        <fullName evidence="3">Uncharacterized protein LOC110788764</fullName>
    </submittedName>
</protein>
<dbReference type="RefSeq" id="XP_056687459.1">
    <property type="nucleotide sequence ID" value="XM_056831481.1"/>
</dbReference>
<gene>
    <name evidence="3 4 5" type="primary">LOC110788764</name>
</gene>
<evidence type="ECO:0000313" key="3">
    <source>
        <dbReference type="RefSeq" id="XP_021849098.1"/>
    </source>
</evidence>
<evidence type="ECO:0000313" key="4">
    <source>
        <dbReference type="RefSeq" id="XP_056687458.1"/>
    </source>
</evidence>
<feature type="compositionally biased region" description="Basic and acidic residues" evidence="1">
    <location>
        <begin position="46"/>
        <end position="70"/>
    </location>
</feature>
<dbReference type="OrthoDB" id="1889663at2759"/>
<evidence type="ECO:0000313" key="2">
    <source>
        <dbReference type="Proteomes" id="UP000813463"/>
    </source>
</evidence>
<dbReference type="RefSeq" id="XP_021849098.1">
    <property type="nucleotide sequence ID" value="XM_021993406.1"/>
</dbReference>
<accession>A0A9R0JWG7</accession>
<organism evidence="2 3">
    <name type="scientific">Spinacia oleracea</name>
    <name type="common">Spinach</name>
    <dbReference type="NCBI Taxonomy" id="3562"/>
    <lineage>
        <taxon>Eukaryota</taxon>
        <taxon>Viridiplantae</taxon>
        <taxon>Streptophyta</taxon>
        <taxon>Embryophyta</taxon>
        <taxon>Tracheophyta</taxon>
        <taxon>Spermatophyta</taxon>
        <taxon>Magnoliopsida</taxon>
        <taxon>eudicotyledons</taxon>
        <taxon>Gunneridae</taxon>
        <taxon>Pentapetalae</taxon>
        <taxon>Caryophyllales</taxon>
        <taxon>Chenopodiaceae</taxon>
        <taxon>Chenopodioideae</taxon>
        <taxon>Anserineae</taxon>
        <taxon>Spinacia</taxon>
    </lineage>
</organism>
<dbReference type="KEGG" id="soe:110788764"/>
<keyword evidence="2" id="KW-1185">Reference proteome</keyword>
<sequence>MKMIKEDLIRGLGKNSHKADLNAHVGNKVLPITDSTTTTSNADDQQECRLSDQKKDRSNKGESNKNKTLSRMKELLRWAAAAKSEKGGKFGRKMMHFRNKSATVKSTTGFEDETTNESPKISLRWEVESCSTTCSAASAPPSIKYDECSRRNGSWITTDDEFVVLEL</sequence>
<dbReference type="Proteomes" id="UP000813463">
    <property type="component" value="Chromosome 6"/>
</dbReference>
<dbReference type="PANTHER" id="PTHR36038">
    <property type="entry name" value="OS06G0102750 PROTEIN"/>
    <property type="match status" value="1"/>
</dbReference>
<evidence type="ECO:0000313" key="5">
    <source>
        <dbReference type="RefSeq" id="XP_056687459.1"/>
    </source>
</evidence>
<reference evidence="2" key="1">
    <citation type="journal article" date="2021" name="Nat. Commun.">
        <title>Genomic analyses provide insights into spinach domestication and the genetic basis of agronomic traits.</title>
        <authorList>
            <person name="Cai X."/>
            <person name="Sun X."/>
            <person name="Xu C."/>
            <person name="Sun H."/>
            <person name="Wang X."/>
            <person name="Ge C."/>
            <person name="Zhang Z."/>
            <person name="Wang Q."/>
            <person name="Fei Z."/>
            <person name="Jiao C."/>
            <person name="Wang Q."/>
        </authorList>
    </citation>
    <scope>NUCLEOTIDE SEQUENCE [LARGE SCALE GENOMIC DNA]</scope>
    <source>
        <strain evidence="2">cv. Varoflay</strain>
    </source>
</reference>
<dbReference type="AlphaFoldDB" id="A0A9R0JWG7"/>
<dbReference type="PANTHER" id="PTHR36038:SF3">
    <property type="entry name" value="OVATE FAMILY PROTEIN"/>
    <property type="match status" value="1"/>
</dbReference>